<organism evidence="1 2">
    <name type="scientific">Bacillus wiedmannii</name>
    <dbReference type="NCBI Taxonomy" id="1890302"/>
    <lineage>
        <taxon>Bacteria</taxon>
        <taxon>Bacillati</taxon>
        <taxon>Bacillota</taxon>
        <taxon>Bacilli</taxon>
        <taxon>Bacillales</taxon>
        <taxon>Bacillaceae</taxon>
        <taxon>Bacillus</taxon>
        <taxon>Bacillus cereus group</taxon>
    </lineage>
</organism>
<evidence type="ECO:0000313" key="2">
    <source>
        <dbReference type="Proteomes" id="UP000196052"/>
    </source>
</evidence>
<dbReference type="AlphaFoldDB" id="A0A1C4FCR9"/>
<dbReference type="EMBL" id="FMBE01000014">
    <property type="protein sequence ID" value="SCC53676.1"/>
    <property type="molecule type" value="Genomic_DNA"/>
</dbReference>
<dbReference type="RefSeq" id="WP_088123123.1">
    <property type="nucleotide sequence ID" value="NZ_FMBE01000014.1"/>
</dbReference>
<proteinExistence type="predicted"/>
<gene>
    <name evidence="1" type="ORF">BC05F1_04272</name>
</gene>
<dbReference type="InterPro" id="IPR045707">
    <property type="entry name" value="DUF6063"/>
</dbReference>
<sequence>MYWEVTEVEAAFELFLAFLQKGKIEKNERDLYQLYDKEQVQDILHHLIEKKANMKIFEAKDGLYIVPNMDNEIFSYSNEELRIKMKLKNNRELYLAYFAMLTVVSKFYNSEDQTLSTRVYVTIEDVESTINYHIEQFEKSIKEFDDTEDLADFYDLDIDGIVKAWNGLKVYDEKAKNIELTENNRIGFLLKVFRFMQEEHLFIVREYKEIELTEKLKRIVTSYYFNSFRKEQLMNLLQKSDGRVGN</sequence>
<protein>
    <submittedName>
        <fullName evidence="1">Uncharacterized protein</fullName>
    </submittedName>
</protein>
<name>A0A1C4FCR9_9BACI</name>
<accession>A0A1C4FCR9</accession>
<evidence type="ECO:0000313" key="1">
    <source>
        <dbReference type="EMBL" id="SCC53676.1"/>
    </source>
</evidence>
<dbReference type="Proteomes" id="UP000196052">
    <property type="component" value="Unassembled WGS sequence"/>
</dbReference>
<reference evidence="2" key="1">
    <citation type="submission" date="2016-08" db="EMBL/GenBank/DDBJ databases">
        <authorList>
            <person name="Loux V."/>
            <person name="Rue O."/>
        </authorList>
    </citation>
    <scope>NUCLEOTIDE SEQUENCE [LARGE SCALE GENOMIC DNA]</scope>
    <source>
        <strain evidence="2">INRA Bc05-F1</strain>
    </source>
</reference>
<dbReference type="Pfam" id="PF19539">
    <property type="entry name" value="DUF6063"/>
    <property type="match status" value="1"/>
</dbReference>